<dbReference type="KEGG" id="sur:STAUR_6567"/>
<evidence type="ECO:0000256" key="2">
    <source>
        <dbReference type="ARBA" id="ARBA00023012"/>
    </source>
</evidence>
<keyword evidence="6" id="KW-0418">Kinase</keyword>
<dbReference type="eggNOG" id="COG2204">
    <property type="taxonomic scope" value="Bacteria"/>
</dbReference>
<dbReference type="Proteomes" id="UP000001351">
    <property type="component" value="Chromosome"/>
</dbReference>
<dbReference type="SUPFAM" id="SSF52172">
    <property type="entry name" value="CheY-like"/>
    <property type="match status" value="1"/>
</dbReference>
<protein>
    <submittedName>
        <fullName evidence="5">Response regulator</fullName>
    </submittedName>
    <submittedName>
        <fullName evidence="6">Two-component system sensory histidine kinase</fullName>
    </submittedName>
</protein>
<dbReference type="EMBL" id="CP002271">
    <property type="protein sequence ID" value="ADO74324.1"/>
    <property type="molecule type" value="Genomic_DNA"/>
</dbReference>
<feature type="domain" description="Response regulatory" evidence="4">
    <location>
        <begin position="6"/>
        <end position="121"/>
    </location>
</feature>
<keyword evidence="2" id="KW-0902">Two-component regulatory system</keyword>
<dbReference type="PANTHER" id="PTHR44591">
    <property type="entry name" value="STRESS RESPONSE REGULATOR PROTEIN 1"/>
    <property type="match status" value="1"/>
</dbReference>
<dbReference type="RefSeq" id="WP_002610823.1">
    <property type="nucleotide sequence ID" value="NC_014623.1"/>
</dbReference>
<keyword evidence="1 3" id="KW-0597">Phosphoprotein</keyword>
<evidence type="ECO:0000313" key="6">
    <source>
        <dbReference type="EMBL" id="EAU69274.1"/>
    </source>
</evidence>
<dbReference type="HOGENOM" id="CLU_000445_69_17_7"/>
<sequence>MEHSSSLLVVDDDHDILLALQDVLETEGYQVSVAHDGREALEQLKGGLRPELILLDLMMPEVSGWAFRAEQRSDAELASIPVVVVSGQGVSSREVARLGVAGYLRKPVDLDDLLNTVERFASPDGPSDSASVASW</sequence>
<dbReference type="InterPro" id="IPR001789">
    <property type="entry name" value="Sig_transdc_resp-reg_receiver"/>
</dbReference>
<gene>
    <name evidence="5" type="ordered locus">STAUR_6567</name>
    <name evidence="6" type="ORF">STIAU_7944</name>
</gene>
<organism evidence="6 8">
    <name type="scientific">Stigmatella aurantiaca (strain DW4/3-1)</name>
    <dbReference type="NCBI Taxonomy" id="378806"/>
    <lineage>
        <taxon>Bacteria</taxon>
        <taxon>Pseudomonadati</taxon>
        <taxon>Myxococcota</taxon>
        <taxon>Myxococcia</taxon>
        <taxon>Myxococcales</taxon>
        <taxon>Cystobacterineae</taxon>
        <taxon>Archangiaceae</taxon>
        <taxon>Stigmatella</taxon>
    </lineage>
</organism>
<dbReference type="AlphaFoldDB" id="Q09C85"/>
<dbReference type="Proteomes" id="UP000032702">
    <property type="component" value="Unassembled WGS sequence"/>
</dbReference>
<dbReference type="GO" id="GO:0016301">
    <property type="term" value="F:kinase activity"/>
    <property type="evidence" value="ECO:0007669"/>
    <property type="project" value="UniProtKB-KW"/>
</dbReference>
<dbReference type="PROSITE" id="PS50110">
    <property type="entry name" value="RESPONSE_REGULATORY"/>
    <property type="match status" value="1"/>
</dbReference>
<dbReference type="SMART" id="SM00448">
    <property type="entry name" value="REC"/>
    <property type="match status" value="1"/>
</dbReference>
<feature type="modified residue" description="4-aspartylphosphate" evidence="3">
    <location>
        <position position="56"/>
    </location>
</feature>
<dbReference type="PANTHER" id="PTHR44591:SF14">
    <property type="entry name" value="PROTEIN PILG"/>
    <property type="match status" value="1"/>
</dbReference>
<dbReference type="OrthoDB" id="5518041at2"/>
<keyword evidence="6" id="KW-0808">Transferase</keyword>
<evidence type="ECO:0000256" key="3">
    <source>
        <dbReference type="PROSITE-ProRule" id="PRU00169"/>
    </source>
</evidence>
<dbReference type="GO" id="GO:0000160">
    <property type="term" value="P:phosphorelay signal transduction system"/>
    <property type="evidence" value="ECO:0007669"/>
    <property type="project" value="UniProtKB-KW"/>
</dbReference>
<evidence type="ECO:0000256" key="1">
    <source>
        <dbReference type="ARBA" id="ARBA00022553"/>
    </source>
</evidence>
<dbReference type="InterPro" id="IPR011006">
    <property type="entry name" value="CheY-like_superfamily"/>
</dbReference>
<evidence type="ECO:0000313" key="8">
    <source>
        <dbReference type="Proteomes" id="UP000032702"/>
    </source>
</evidence>
<evidence type="ECO:0000259" key="4">
    <source>
        <dbReference type="PROSITE" id="PS50110"/>
    </source>
</evidence>
<evidence type="ECO:0000313" key="5">
    <source>
        <dbReference type="EMBL" id="ADO74324.1"/>
    </source>
</evidence>
<dbReference type="EMBL" id="AAMD01000007">
    <property type="protein sequence ID" value="EAU69274.1"/>
    <property type="molecule type" value="Genomic_DNA"/>
</dbReference>
<dbReference type="STRING" id="378806.STAUR_6567"/>
<proteinExistence type="predicted"/>
<reference evidence="5 7" key="2">
    <citation type="journal article" date="2011" name="Mol. Biol. Evol.">
        <title>Comparative genomic analysis of fruiting body formation in Myxococcales.</title>
        <authorList>
            <person name="Huntley S."/>
            <person name="Hamann N."/>
            <person name="Wegener-Feldbrugge S."/>
            <person name="Treuner-Lange A."/>
            <person name="Kube M."/>
            <person name="Reinhardt R."/>
            <person name="Klages S."/>
            <person name="Muller R."/>
            <person name="Ronning C.M."/>
            <person name="Nierman W.C."/>
            <person name="Sogaard-Andersen L."/>
        </authorList>
    </citation>
    <scope>NUCLEOTIDE SEQUENCE [LARGE SCALE GENOMIC DNA]</scope>
    <source>
        <strain evidence="5 7">DW4/3-1</strain>
    </source>
</reference>
<evidence type="ECO:0000313" key="7">
    <source>
        <dbReference type="Proteomes" id="UP000001351"/>
    </source>
</evidence>
<reference evidence="6 8" key="1">
    <citation type="submission" date="2006-04" db="EMBL/GenBank/DDBJ databases">
        <authorList>
            <person name="Nierman W.C."/>
        </authorList>
    </citation>
    <scope>NUCLEOTIDE SEQUENCE [LARGE SCALE GENOMIC DNA]</scope>
    <source>
        <strain evidence="6 8">DW4/3-1</strain>
    </source>
</reference>
<dbReference type="Pfam" id="PF00072">
    <property type="entry name" value="Response_reg"/>
    <property type="match status" value="1"/>
</dbReference>
<name>Q09C85_STIAD</name>
<accession>Q09C85</accession>
<dbReference type="InterPro" id="IPR050595">
    <property type="entry name" value="Bact_response_regulator"/>
</dbReference>
<keyword evidence="7" id="KW-1185">Reference proteome</keyword>
<dbReference type="Gene3D" id="3.40.50.2300">
    <property type="match status" value="1"/>
</dbReference>